<dbReference type="EMBL" id="JACEGC010000025">
    <property type="protein sequence ID" value="MBC1195157.1"/>
    <property type="molecule type" value="Genomic_DNA"/>
</dbReference>
<dbReference type="Proteomes" id="UP000525432">
    <property type="component" value="Unassembled WGS sequence"/>
</dbReference>
<name>A0A841V3A6_MICAE</name>
<evidence type="ECO:0000313" key="3">
    <source>
        <dbReference type="Proteomes" id="UP000525432"/>
    </source>
</evidence>
<reference evidence="2 3" key="1">
    <citation type="submission" date="2020-07" db="EMBL/GenBank/DDBJ databases">
        <title>Genomes of two Microcystis aeruginosa (Cyanobacteria) strains from Florida (USA) with disparate toxicogenic potential.</title>
        <authorList>
            <person name="Lefler F.W."/>
            <person name="Barbosa M."/>
            <person name="Berthold D.E."/>
            <person name="Laughinghouse H.D. IV."/>
        </authorList>
    </citation>
    <scope>NUCLEOTIDE SEQUENCE [LARGE SCALE GENOMIC DNA]</scope>
    <source>
        <strain evidence="2 3">BLCCF158</strain>
    </source>
</reference>
<evidence type="ECO:0000256" key="1">
    <source>
        <dbReference type="SAM" id="MobiDB-lite"/>
    </source>
</evidence>
<proteinExistence type="predicted"/>
<dbReference type="RefSeq" id="WP_185239212.1">
    <property type="nucleotide sequence ID" value="NZ_JACEGC010000025.1"/>
</dbReference>
<feature type="region of interest" description="Disordered" evidence="1">
    <location>
        <begin position="20"/>
        <end position="49"/>
    </location>
</feature>
<protein>
    <recommendedName>
        <fullName evidence="4">HTH Mu-type domain-containing protein</fullName>
    </recommendedName>
</protein>
<dbReference type="InterPro" id="IPR036388">
    <property type="entry name" value="WH-like_DNA-bd_sf"/>
</dbReference>
<dbReference type="AlphaFoldDB" id="A0A841V3A6"/>
<evidence type="ECO:0000313" key="2">
    <source>
        <dbReference type="EMBL" id="MBC1195157.1"/>
    </source>
</evidence>
<dbReference type="SUPFAM" id="SSF46955">
    <property type="entry name" value="Putative DNA-binding domain"/>
    <property type="match status" value="1"/>
</dbReference>
<comment type="caution">
    <text evidence="2">The sequence shown here is derived from an EMBL/GenBank/DDBJ whole genome shotgun (WGS) entry which is preliminary data.</text>
</comment>
<dbReference type="Gene3D" id="1.10.10.10">
    <property type="entry name" value="Winged helix-like DNA-binding domain superfamily/Winged helix DNA-binding domain"/>
    <property type="match status" value="1"/>
</dbReference>
<sequence length="49" mass="5990">MLLCDYYGWPESIEGLRQKAKRENWPRRKRKGSQAYEYQAILPHHNQKD</sequence>
<dbReference type="GO" id="GO:0003677">
    <property type="term" value="F:DNA binding"/>
    <property type="evidence" value="ECO:0007669"/>
    <property type="project" value="InterPro"/>
</dbReference>
<evidence type="ECO:0008006" key="4">
    <source>
        <dbReference type="Google" id="ProtNLM"/>
    </source>
</evidence>
<gene>
    <name evidence="2" type="ORF">H0901_07655</name>
</gene>
<dbReference type="InterPro" id="IPR009061">
    <property type="entry name" value="DNA-bd_dom_put_sf"/>
</dbReference>
<organism evidence="2 3">
    <name type="scientific">Microcystis aeruginosa BLCC-F158</name>
    <dbReference type="NCBI Taxonomy" id="2755316"/>
    <lineage>
        <taxon>Bacteria</taxon>
        <taxon>Bacillati</taxon>
        <taxon>Cyanobacteriota</taxon>
        <taxon>Cyanophyceae</taxon>
        <taxon>Oscillatoriophycideae</taxon>
        <taxon>Chroococcales</taxon>
        <taxon>Microcystaceae</taxon>
        <taxon>Microcystis</taxon>
    </lineage>
</organism>
<accession>A0A841V3A6</accession>